<dbReference type="KEGG" id="lai:LAC30SC_09150"/>
<dbReference type="HOGENOM" id="CLU_3118965_0_0_9"/>
<proteinExistence type="predicted"/>
<reference evidence="1 2" key="1">
    <citation type="journal article" date="2011" name="J. Bacteriol.">
        <title>Complete genome sequencing of Lactobacillus acidophilus 30SC, isolated from swine intestine.</title>
        <authorList>
            <person name="Oh S."/>
            <person name="Roh H."/>
            <person name="Ko H.J."/>
            <person name="Kim S."/>
            <person name="Kim K.H."/>
            <person name="Lee S.E."/>
            <person name="Chang I.S."/>
            <person name="Kim S."/>
            <person name="Choi I.G."/>
        </authorList>
    </citation>
    <scope>NUCLEOTIDE SEQUENCE [LARGE SCALE GENOMIC DNA]</scope>
    <source>
        <strain evidence="1 2">30SC</strain>
    </source>
</reference>
<reference key="2">
    <citation type="submission" date="2011-02" db="EMBL/GenBank/DDBJ databases">
        <authorList>
            <person name="Roh H."/>
            <person name="Ko H.-J."/>
            <person name="Kim S.-H."/>
            <person name="Choi I.-G."/>
            <person name="Oh S."/>
        </authorList>
    </citation>
    <scope>NUCLEOTIDE SEQUENCE</scope>
    <source>
        <strain>30SC</strain>
    </source>
</reference>
<gene>
    <name evidence="1" type="ordered locus">LAC30SC_09150</name>
</gene>
<evidence type="ECO:0000313" key="2">
    <source>
        <dbReference type="Proteomes" id="UP000007491"/>
    </source>
</evidence>
<sequence>MNLFENKEAYITLLVNIELALKDYLKLYPQDKQYLLQTMEIDESILSDNN</sequence>
<dbReference type="AlphaFoldDB" id="F0TGT5"/>
<name>F0TGT5_LACAM</name>
<accession>F0TGT5</accession>
<dbReference type="OrthoDB" id="5363652at2"/>
<evidence type="ECO:0000313" key="1">
    <source>
        <dbReference type="EMBL" id="ADZ07929.1"/>
    </source>
</evidence>
<organism evidence="1 2">
    <name type="scientific">Lactobacillus amylovorus</name>
    <dbReference type="NCBI Taxonomy" id="1604"/>
    <lineage>
        <taxon>Bacteria</taxon>
        <taxon>Bacillati</taxon>
        <taxon>Bacillota</taxon>
        <taxon>Bacilli</taxon>
        <taxon>Lactobacillales</taxon>
        <taxon>Lactobacillaceae</taxon>
        <taxon>Lactobacillus</taxon>
    </lineage>
</organism>
<protein>
    <submittedName>
        <fullName evidence="1">Uncharacterized protein</fullName>
    </submittedName>
</protein>
<dbReference type="Proteomes" id="UP000007491">
    <property type="component" value="Chromosome"/>
</dbReference>
<dbReference type="EMBL" id="CP002559">
    <property type="protein sequence ID" value="ADZ07929.1"/>
    <property type="molecule type" value="Genomic_DNA"/>
</dbReference>